<dbReference type="Proteomes" id="UP001055072">
    <property type="component" value="Unassembled WGS sequence"/>
</dbReference>
<sequence length="77" mass="8366">MKNAKDVLPAQYWPQIGPVFGHDDLNLDASNAEEEGVEADRAQHNVGGVSGEGWDNGNDGELSEDDDKEREPAKNCI</sequence>
<evidence type="ECO:0000313" key="2">
    <source>
        <dbReference type="Proteomes" id="UP001055072"/>
    </source>
</evidence>
<reference evidence="1" key="1">
    <citation type="journal article" date="2021" name="Environ. Microbiol.">
        <title>Gene family expansions and transcriptome signatures uncover fungal adaptations to wood decay.</title>
        <authorList>
            <person name="Hage H."/>
            <person name="Miyauchi S."/>
            <person name="Viragh M."/>
            <person name="Drula E."/>
            <person name="Min B."/>
            <person name="Chaduli D."/>
            <person name="Navarro D."/>
            <person name="Favel A."/>
            <person name="Norest M."/>
            <person name="Lesage-Meessen L."/>
            <person name="Balint B."/>
            <person name="Merenyi Z."/>
            <person name="de Eugenio L."/>
            <person name="Morin E."/>
            <person name="Martinez A.T."/>
            <person name="Baldrian P."/>
            <person name="Stursova M."/>
            <person name="Martinez M.J."/>
            <person name="Novotny C."/>
            <person name="Magnuson J.K."/>
            <person name="Spatafora J.W."/>
            <person name="Maurice S."/>
            <person name="Pangilinan J."/>
            <person name="Andreopoulos W."/>
            <person name="LaButti K."/>
            <person name="Hundley H."/>
            <person name="Na H."/>
            <person name="Kuo A."/>
            <person name="Barry K."/>
            <person name="Lipzen A."/>
            <person name="Henrissat B."/>
            <person name="Riley R."/>
            <person name="Ahrendt S."/>
            <person name="Nagy L.G."/>
            <person name="Grigoriev I.V."/>
            <person name="Martin F."/>
            <person name="Rosso M.N."/>
        </authorList>
    </citation>
    <scope>NUCLEOTIDE SEQUENCE</scope>
    <source>
        <strain evidence="1">CBS 384.51</strain>
    </source>
</reference>
<name>A0ACB8TSU1_9APHY</name>
<dbReference type="EMBL" id="MU274934">
    <property type="protein sequence ID" value="KAI0085117.1"/>
    <property type="molecule type" value="Genomic_DNA"/>
</dbReference>
<gene>
    <name evidence="1" type="ORF">BDY19DRAFT_997008</name>
</gene>
<keyword evidence="2" id="KW-1185">Reference proteome</keyword>
<protein>
    <submittedName>
        <fullName evidence="1">Uncharacterized protein</fullName>
    </submittedName>
</protein>
<comment type="caution">
    <text evidence="1">The sequence shown here is derived from an EMBL/GenBank/DDBJ whole genome shotgun (WGS) entry which is preliminary data.</text>
</comment>
<evidence type="ECO:0000313" key="1">
    <source>
        <dbReference type="EMBL" id="KAI0085117.1"/>
    </source>
</evidence>
<organism evidence="1 2">
    <name type="scientific">Irpex rosettiformis</name>
    <dbReference type="NCBI Taxonomy" id="378272"/>
    <lineage>
        <taxon>Eukaryota</taxon>
        <taxon>Fungi</taxon>
        <taxon>Dikarya</taxon>
        <taxon>Basidiomycota</taxon>
        <taxon>Agaricomycotina</taxon>
        <taxon>Agaricomycetes</taxon>
        <taxon>Polyporales</taxon>
        <taxon>Irpicaceae</taxon>
        <taxon>Irpex</taxon>
    </lineage>
</organism>
<proteinExistence type="predicted"/>
<accession>A0ACB8TSU1</accession>